<dbReference type="EMBL" id="ML145097">
    <property type="protein sequence ID" value="TBU61628.1"/>
    <property type="molecule type" value="Genomic_DNA"/>
</dbReference>
<dbReference type="Proteomes" id="UP000292082">
    <property type="component" value="Unassembled WGS sequence"/>
</dbReference>
<evidence type="ECO:0000256" key="1">
    <source>
        <dbReference type="SAM" id="MobiDB-lite"/>
    </source>
</evidence>
<accession>A0A4V2K8W9</accession>
<protein>
    <submittedName>
        <fullName evidence="2">Uncharacterized protein</fullName>
    </submittedName>
</protein>
<dbReference type="AlphaFoldDB" id="A0A4V2K8W9"/>
<gene>
    <name evidence="2" type="ORF">BD310DRAFT_920418</name>
</gene>
<evidence type="ECO:0000313" key="3">
    <source>
        <dbReference type="Proteomes" id="UP000292082"/>
    </source>
</evidence>
<sequence length="71" mass="7994">MSRLCQTITFSASSVAWGKVEKTNGVRKGSLAPRGSQLKQRVGRRSGAWATTMPDRRPRRRIPERAHPFCI</sequence>
<reference evidence="2 3" key="1">
    <citation type="submission" date="2019-01" db="EMBL/GenBank/DDBJ databases">
        <title>Draft genome sequences of three monokaryotic isolates of the white-rot basidiomycete fungus Dichomitus squalens.</title>
        <authorList>
            <consortium name="DOE Joint Genome Institute"/>
            <person name="Lopez S.C."/>
            <person name="Andreopoulos B."/>
            <person name="Pangilinan J."/>
            <person name="Lipzen A."/>
            <person name="Riley R."/>
            <person name="Ahrendt S."/>
            <person name="Ng V."/>
            <person name="Barry K."/>
            <person name="Daum C."/>
            <person name="Grigoriev I.V."/>
            <person name="Hilden K.S."/>
            <person name="Makela M.R."/>
            <person name="de Vries R.P."/>
        </authorList>
    </citation>
    <scope>NUCLEOTIDE SEQUENCE [LARGE SCALE GENOMIC DNA]</scope>
    <source>
        <strain evidence="2 3">CBS 464.89</strain>
    </source>
</reference>
<proteinExistence type="predicted"/>
<keyword evidence="3" id="KW-1185">Reference proteome</keyword>
<feature type="compositionally biased region" description="Basic and acidic residues" evidence="1">
    <location>
        <begin position="61"/>
        <end position="71"/>
    </location>
</feature>
<name>A0A4V2K8W9_9APHY</name>
<feature type="region of interest" description="Disordered" evidence="1">
    <location>
        <begin position="27"/>
        <end position="71"/>
    </location>
</feature>
<organism evidence="2 3">
    <name type="scientific">Dichomitus squalens</name>
    <dbReference type="NCBI Taxonomy" id="114155"/>
    <lineage>
        <taxon>Eukaryota</taxon>
        <taxon>Fungi</taxon>
        <taxon>Dikarya</taxon>
        <taxon>Basidiomycota</taxon>
        <taxon>Agaricomycotina</taxon>
        <taxon>Agaricomycetes</taxon>
        <taxon>Polyporales</taxon>
        <taxon>Polyporaceae</taxon>
        <taxon>Dichomitus</taxon>
    </lineage>
</organism>
<evidence type="ECO:0000313" key="2">
    <source>
        <dbReference type="EMBL" id="TBU61628.1"/>
    </source>
</evidence>